<name>A0A0F9RPA5_9ZZZZ</name>
<protein>
    <submittedName>
        <fullName evidence="2">Uncharacterized protein</fullName>
    </submittedName>
</protein>
<dbReference type="EMBL" id="LAZR01000839">
    <property type="protein sequence ID" value="KKN56564.1"/>
    <property type="molecule type" value="Genomic_DNA"/>
</dbReference>
<sequence length="40" mass="5015">MNDSELRPTKKYKMKENRKFPYKQNRNQEKKQEDLLKESI</sequence>
<organism evidence="2">
    <name type="scientific">marine sediment metagenome</name>
    <dbReference type="NCBI Taxonomy" id="412755"/>
    <lineage>
        <taxon>unclassified sequences</taxon>
        <taxon>metagenomes</taxon>
        <taxon>ecological metagenomes</taxon>
    </lineage>
</organism>
<feature type="region of interest" description="Disordered" evidence="1">
    <location>
        <begin position="1"/>
        <end position="40"/>
    </location>
</feature>
<comment type="caution">
    <text evidence="2">The sequence shown here is derived from an EMBL/GenBank/DDBJ whole genome shotgun (WGS) entry which is preliminary data.</text>
</comment>
<feature type="compositionally biased region" description="Basic and acidic residues" evidence="1">
    <location>
        <begin position="1"/>
        <end position="19"/>
    </location>
</feature>
<proteinExistence type="predicted"/>
<accession>A0A0F9RPA5</accession>
<gene>
    <name evidence="2" type="ORF">LCGC14_0571420</name>
</gene>
<dbReference type="AlphaFoldDB" id="A0A0F9RPA5"/>
<evidence type="ECO:0000256" key="1">
    <source>
        <dbReference type="SAM" id="MobiDB-lite"/>
    </source>
</evidence>
<reference evidence="2" key="1">
    <citation type="journal article" date="2015" name="Nature">
        <title>Complex archaea that bridge the gap between prokaryotes and eukaryotes.</title>
        <authorList>
            <person name="Spang A."/>
            <person name="Saw J.H."/>
            <person name="Jorgensen S.L."/>
            <person name="Zaremba-Niedzwiedzka K."/>
            <person name="Martijn J."/>
            <person name="Lind A.E."/>
            <person name="van Eijk R."/>
            <person name="Schleper C."/>
            <person name="Guy L."/>
            <person name="Ettema T.J."/>
        </authorList>
    </citation>
    <scope>NUCLEOTIDE SEQUENCE</scope>
</reference>
<evidence type="ECO:0000313" key="2">
    <source>
        <dbReference type="EMBL" id="KKN56564.1"/>
    </source>
</evidence>
<feature type="compositionally biased region" description="Basic and acidic residues" evidence="1">
    <location>
        <begin position="26"/>
        <end position="40"/>
    </location>
</feature>